<comment type="caution">
    <text evidence="3">The sequence shown here is derived from an EMBL/GenBank/DDBJ whole genome shotgun (WGS) entry which is preliminary data.</text>
</comment>
<gene>
    <name evidence="3" type="ORF">GCM10011594_25320</name>
</gene>
<feature type="transmembrane region" description="Helical" evidence="2">
    <location>
        <begin position="185"/>
        <end position="202"/>
    </location>
</feature>
<keyword evidence="2" id="KW-0812">Transmembrane</keyword>
<organism evidence="3 4">
    <name type="scientific">Nakamurella endophytica</name>
    <dbReference type="NCBI Taxonomy" id="1748367"/>
    <lineage>
        <taxon>Bacteria</taxon>
        <taxon>Bacillati</taxon>
        <taxon>Actinomycetota</taxon>
        <taxon>Actinomycetes</taxon>
        <taxon>Nakamurellales</taxon>
        <taxon>Nakamurellaceae</taxon>
        <taxon>Nakamurella</taxon>
    </lineage>
</organism>
<feature type="transmembrane region" description="Helical" evidence="2">
    <location>
        <begin position="38"/>
        <end position="61"/>
    </location>
</feature>
<dbReference type="EMBL" id="BMNA01000004">
    <property type="protein sequence ID" value="GGM04049.1"/>
    <property type="molecule type" value="Genomic_DNA"/>
</dbReference>
<evidence type="ECO:0000256" key="1">
    <source>
        <dbReference type="SAM" id="MobiDB-lite"/>
    </source>
</evidence>
<feature type="transmembrane region" description="Helical" evidence="2">
    <location>
        <begin position="208"/>
        <end position="231"/>
    </location>
</feature>
<sequence>MTTPGPRPRRSWLSNFSAAMAPVLPEDDGSPIVRPRSVLVAMVLTMLSGLVFLFVGLVSVASAGSQVDQLRTAYADVVQQCQNSYGTYGSAVSSIAATEQPTPTPTPGAVATPSPGATATPSATASLTGLASTCVQLTSPNITDAQAGSYRTQISVLSAIIAVIGIAALVGGWFLRGGAKWSRRLLIAAAVVSMLLALLLQVSTTLTLLATFLLVVGILLTFVGKGGMYFLRLAARRARH</sequence>
<keyword evidence="2" id="KW-1133">Transmembrane helix</keyword>
<dbReference type="AlphaFoldDB" id="A0A917WHC2"/>
<proteinExistence type="predicted"/>
<dbReference type="RefSeq" id="WP_188941918.1">
    <property type="nucleotide sequence ID" value="NZ_BMNA01000004.1"/>
</dbReference>
<keyword evidence="2" id="KW-0472">Membrane</keyword>
<protein>
    <submittedName>
        <fullName evidence="3">Uncharacterized protein</fullName>
    </submittedName>
</protein>
<name>A0A917WHC2_9ACTN</name>
<evidence type="ECO:0000313" key="4">
    <source>
        <dbReference type="Proteomes" id="UP000655208"/>
    </source>
</evidence>
<feature type="compositionally biased region" description="Low complexity" evidence="1">
    <location>
        <begin position="107"/>
        <end position="120"/>
    </location>
</feature>
<feature type="region of interest" description="Disordered" evidence="1">
    <location>
        <begin position="97"/>
        <end position="120"/>
    </location>
</feature>
<feature type="transmembrane region" description="Helical" evidence="2">
    <location>
        <begin position="154"/>
        <end position="173"/>
    </location>
</feature>
<evidence type="ECO:0000256" key="2">
    <source>
        <dbReference type="SAM" id="Phobius"/>
    </source>
</evidence>
<evidence type="ECO:0000313" key="3">
    <source>
        <dbReference type="EMBL" id="GGM04049.1"/>
    </source>
</evidence>
<accession>A0A917WHC2</accession>
<keyword evidence="4" id="KW-1185">Reference proteome</keyword>
<reference evidence="3" key="1">
    <citation type="journal article" date="2014" name="Int. J. Syst. Evol. Microbiol.">
        <title>Complete genome sequence of Corynebacterium casei LMG S-19264T (=DSM 44701T), isolated from a smear-ripened cheese.</title>
        <authorList>
            <consortium name="US DOE Joint Genome Institute (JGI-PGF)"/>
            <person name="Walter F."/>
            <person name="Albersmeier A."/>
            <person name="Kalinowski J."/>
            <person name="Ruckert C."/>
        </authorList>
    </citation>
    <scope>NUCLEOTIDE SEQUENCE</scope>
    <source>
        <strain evidence="3">CGMCC 4.7308</strain>
    </source>
</reference>
<reference evidence="3" key="2">
    <citation type="submission" date="2020-09" db="EMBL/GenBank/DDBJ databases">
        <authorList>
            <person name="Sun Q."/>
            <person name="Zhou Y."/>
        </authorList>
    </citation>
    <scope>NUCLEOTIDE SEQUENCE</scope>
    <source>
        <strain evidence="3">CGMCC 4.7308</strain>
    </source>
</reference>
<dbReference type="Proteomes" id="UP000655208">
    <property type="component" value="Unassembled WGS sequence"/>
</dbReference>